<accession>A0AAV5AQT8</accession>
<feature type="region of interest" description="Disordered" evidence="1">
    <location>
        <begin position="47"/>
        <end position="98"/>
    </location>
</feature>
<evidence type="ECO:0000313" key="2">
    <source>
        <dbReference type="EMBL" id="GJJ15251.1"/>
    </source>
</evidence>
<dbReference type="EMBL" id="BPWL01000010">
    <property type="protein sequence ID" value="GJJ15251.1"/>
    <property type="molecule type" value="Genomic_DNA"/>
</dbReference>
<keyword evidence="3" id="KW-1185">Reference proteome</keyword>
<dbReference type="Proteomes" id="UP001050691">
    <property type="component" value="Unassembled WGS sequence"/>
</dbReference>
<feature type="compositionally biased region" description="Polar residues" evidence="1">
    <location>
        <begin position="64"/>
        <end position="73"/>
    </location>
</feature>
<reference evidence="2" key="1">
    <citation type="submission" date="2021-10" db="EMBL/GenBank/DDBJ databases">
        <title>De novo Genome Assembly of Clathrus columnatus (Basidiomycota, Fungi) Using Illumina and Nanopore Sequence Data.</title>
        <authorList>
            <person name="Ogiso-Tanaka E."/>
            <person name="Itagaki H."/>
            <person name="Hosoya T."/>
            <person name="Hosaka K."/>
        </authorList>
    </citation>
    <scope>NUCLEOTIDE SEQUENCE</scope>
    <source>
        <strain evidence="2">MO-923</strain>
    </source>
</reference>
<dbReference type="AlphaFoldDB" id="A0AAV5AQT8"/>
<gene>
    <name evidence="2" type="ORF">Clacol_009527</name>
</gene>
<protein>
    <submittedName>
        <fullName evidence="2">Uncharacterized protein</fullName>
    </submittedName>
</protein>
<name>A0AAV5AQT8_9AGAM</name>
<organism evidence="2 3">
    <name type="scientific">Clathrus columnatus</name>
    <dbReference type="NCBI Taxonomy" id="1419009"/>
    <lineage>
        <taxon>Eukaryota</taxon>
        <taxon>Fungi</taxon>
        <taxon>Dikarya</taxon>
        <taxon>Basidiomycota</taxon>
        <taxon>Agaricomycotina</taxon>
        <taxon>Agaricomycetes</taxon>
        <taxon>Phallomycetidae</taxon>
        <taxon>Phallales</taxon>
        <taxon>Clathraceae</taxon>
        <taxon>Clathrus</taxon>
    </lineage>
</organism>
<comment type="caution">
    <text evidence="2">The sequence shown here is derived from an EMBL/GenBank/DDBJ whole genome shotgun (WGS) entry which is preliminary data.</text>
</comment>
<evidence type="ECO:0000313" key="3">
    <source>
        <dbReference type="Proteomes" id="UP001050691"/>
    </source>
</evidence>
<sequence>MTPHEVFLGKKPNISRLEEFGIKCWAWKYYNTHSRHIQTSRNIKFDENDNHMFPIPSDDDDELPTQTESNVNPVSDAPKRSSTTETDKMTQNKSTEIQDLHVPTDNTEHREPRQSARIATLPRQDYQQMNDPNDNVQIASETTEQIFAPTNLYEAQRRADYWRWEDVMKTEIDQHNQIGTWEKCDLPEG</sequence>
<evidence type="ECO:0000256" key="1">
    <source>
        <dbReference type="SAM" id="MobiDB-lite"/>
    </source>
</evidence>
<proteinExistence type="predicted"/>